<dbReference type="PANTHER" id="PTHR10903:SF184">
    <property type="entry name" value="GTP-BINDING PROTEIN A"/>
    <property type="match status" value="1"/>
</dbReference>
<dbReference type="PANTHER" id="PTHR10903">
    <property type="entry name" value="GTPASE, IMAP FAMILY MEMBER-RELATED"/>
    <property type="match status" value="1"/>
</dbReference>
<dbReference type="SUPFAM" id="SSF52540">
    <property type="entry name" value="P-loop containing nucleoside triphosphate hydrolases"/>
    <property type="match status" value="1"/>
</dbReference>
<dbReference type="eggNOG" id="ENOG502R7PE">
    <property type="taxonomic scope" value="Eukaryota"/>
</dbReference>
<dbReference type="InterPro" id="IPR006703">
    <property type="entry name" value="G_AIG1"/>
</dbReference>
<dbReference type="GO" id="GO:0005525">
    <property type="term" value="F:GTP binding"/>
    <property type="evidence" value="ECO:0007669"/>
    <property type="project" value="UniProtKB-KW"/>
</dbReference>
<dbReference type="Pfam" id="PF04548">
    <property type="entry name" value="AIG1"/>
    <property type="match status" value="1"/>
</dbReference>
<proteinExistence type="inferred from homology"/>
<feature type="domain" description="AIG1-type G" evidence="4">
    <location>
        <begin position="4"/>
        <end position="214"/>
    </location>
</feature>
<sequence length="214" mass="24028">IPEGGELRLALMGKTGVGKSSTGNSIIGCEKFTFSCSAASETPDCPYHRREQPRKVAVLDSPGVMHTDTGVGDKDRLVDQLSRIAATYHIEGLHSMLLVISGRQRFTQEDKDAVQCLRAVFGDRLLHEYTIIVITGKDDIDADIKMRGDVKTYLRNAPPGLQEVLKLCKHRVVFFNNKTRDETIQRMQLAKLIRMIDGLVEKNEGPYIDDHFRE</sequence>
<accession>C3ZNJ5</accession>
<dbReference type="AlphaFoldDB" id="C3ZNJ5"/>
<evidence type="ECO:0000256" key="2">
    <source>
        <dbReference type="ARBA" id="ARBA00022741"/>
    </source>
</evidence>
<dbReference type="InterPro" id="IPR045058">
    <property type="entry name" value="GIMA/IAN/Toc"/>
</dbReference>
<evidence type="ECO:0000259" key="4">
    <source>
        <dbReference type="PROSITE" id="PS51720"/>
    </source>
</evidence>
<dbReference type="FunFam" id="3.40.50.300:FF:000840">
    <property type="entry name" value="Immune-associated nucleotide-binding protein 9"/>
    <property type="match status" value="1"/>
</dbReference>
<dbReference type="PROSITE" id="PS51720">
    <property type="entry name" value="G_AIG1"/>
    <property type="match status" value="1"/>
</dbReference>
<evidence type="ECO:0000256" key="3">
    <source>
        <dbReference type="ARBA" id="ARBA00023134"/>
    </source>
</evidence>
<keyword evidence="2" id="KW-0547">Nucleotide-binding</keyword>
<feature type="non-terminal residue" evidence="5">
    <location>
        <position position="214"/>
    </location>
</feature>
<feature type="non-terminal residue" evidence="5">
    <location>
        <position position="1"/>
    </location>
</feature>
<dbReference type="EMBL" id="GG666652">
    <property type="protein sequence ID" value="EEN45847.1"/>
    <property type="molecule type" value="Genomic_DNA"/>
</dbReference>
<protein>
    <recommendedName>
        <fullName evidence="4">AIG1-type G domain-containing protein</fullName>
    </recommendedName>
</protein>
<name>C3ZNJ5_BRAFL</name>
<gene>
    <name evidence="5" type="ORF">BRAFLDRAFT_139413</name>
</gene>
<evidence type="ECO:0000256" key="1">
    <source>
        <dbReference type="ARBA" id="ARBA00008535"/>
    </source>
</evidence>
<dbReference type="Gene3D" id="3.40.50.300">
    <property type="entry name" value="P-loop containing nucleotide triphosphate hydrolases"/>
    <property type="match status" value="1"/>
</dbReference>
<evidence type="ECO:0000313" key="5">
    <source>
        <dbReference type="EMBL" id="EEN45847.1"/>
    </source>
</evidence>
<dbReference type="InterPro" id="IPR027417">
    <property type="entry name" value="P-loop_NTPase"/>
</dbReference>
<dbReference type="STRING" id="7739.C3ZNJ5"/>
<keyword evidence="3" id="KW-0342">GTP-binding</keyword>
<reference evidence="5" key="1">
    <citation type="journal article" date="2008" name="Nature">
        <title>The amphioxus genome and the evolution of the chordate karyotype.</title>
        <authorList>
            <consortium name="US DOE Joint Genome Institute (JGI-PGF)"/>
            <person name="Putnam N.H."/>
            <person name="Butts T."/>
            <person name="Ferrier D.E.K."/>
            <person name="Furlong R.F."/>
            <person name="Hellsten U."/>
            <person name="Kawashima T."/>
            <person name="Robinson-Rechavi M."/>
            <person name="Shoguchi E."/>
            <person name="Terry A."/>
            <person name="Yu J.-K."/>
            <person name="Benito-Gutierrez E.L."/>
            <person name="Dubchak I."/>
            <person name="Garcia-Fernandez J."/>
            <person name="Gibson-Brown J.J."/>
            <person name="Grigoriev I.V."/>
            <person name="Horton A.C."/>
            <person name="de Jong P.J."/>
            <person name="Jurka J."/>
            <person name="Kapitonov V.V."/>
            <person name="Kohara Y."/>
            <person name="Kuroki Y."/>
            <person name="Lindquist E."/>
            <person name="Lucas S."/>
            <person name="Osoegawa K."/>
            <person name="Pennacchio L.A."/>
            <person name="Salamov A.A."/>
            <person name="Satou Y."/>
            <person name="Sauka-Spengler T."/>
            <person name="Schmutz J."/>
            <person name="Shin-I T."/>
            <person name="Toyoda A."/>
            <person name="Bronner-Fraser M."/>
            <person name="Fujiyama A."/>
            <person name="Holland L.Z."/>
            <person name="Holland P.W.H."/>
            <person name="Satoh N."/>
            <person name="Rokhsar D.S."/>
        </authorList>
    </citation>
    <scope>NUCLEOTIDE SEQUENCE [LARGE SCALE GENOMIC DNA]</scope>
    <source>
        <strain evidence="5">S238N-H82</strain>
        <tissue evidence="5">Testes</tissue>
    </source>
</reference>
<comment type="similarity">
    <text evidence="1">Belongs to the TRAFAC class TrmE-Era-EngA-EngB-Septin-like GTPase superfamily. AIG1/Toc34/Toc159-like paraseptin GTPase family. IAN subfamily.</text>
</comment>
<dbReference type="InParanoid" id="C3ZNJ5"/>
<organism>
    <name type="scientific">Branchiostoma floridae</name>
    <name type="common">Florida lancelet</name>
    <name type="synonym">Amphioxus</name>
    <dbReference type="NCBI Taxonomy" id="7739"/>
    <lineage>
        <taxon>Eukaryota</taxon>
        <taxon>Metazoa</taxon>
        <taxon>Chordata</taxon>
        <taxon>Cephalochordata</taxon>
        <taxon>Leptocardii</taxon>
        <taxon>Amphioxiformes</taxon>
        <taxon>Branchiostomatidae</taxon>
        <taxon>Branchiostoma</taxon>
    </lineage>
</organism>